<dbReference type="Pfam" id="PF24681">
    <property type="entry name" value="Kelch_KLHDC2_KLHL20_DRC7"/>
    <property type="match status" value="1"/>
</dbReference>
<dbReference type="GO" id="GO:0005737">
    <property type="term" value="C:cytoplasm"/>
    <property type="evidence" value="ECO:0007669"/>
    <property type="project" value="TreeGrafter"/>
</dbReference>
<proteinExistence type="predicted"/>
<sequence length="373" mass="42659">MYWTAHLEDGPLGDPNPAVAVGCRIYSFGWPSSTKKPSEQVPMHVHALNTENLSWSKVLPTSKDEQSSSYPRHRFGHSAVVYEDKIYIWGGMFNEHFFDELLCFDPVTSSWSIPKVSGTVPQTRNSHFAFVIEHSMYLIGGYDRRTKKYSPDVFALDLRTMQWKYIAAHSGPYMWEGISACAVGHRIYIFGGELYRSHWNGGSFLDTVSGRWHRIVICESCHLTWKSPAFVHENSIYVFGGTCPKSNWDGIYLLKLATDTNRWVEVHMPGMSPIPHVFHACVVVSCRVFVFGAKCRFAGNHVDLHIVDFRPSLYMLCLRVVLQHRLDIKNLPKALRMELLGICAHSRLEERVLKLQHVYKPEHGDCEHTSGCR</sequence>
<dbReference type="EMBL" id="JAZDUA010000137">
    <property type="protein sequence ID" value="KAK7866761.1"/>
    <property type="molecule type" value="Genomic_DNA"/>
</dbReference>
<accession>A0AAN9Z6W6</accession>
<organism evidence="1 2">
    <name type="scientific">Gryllus longicercus</name>
    <dbReference type="NCBI Taxonomy" id="2509291"/>
    <lineage>
        <taxon>Eukaryota</taxon>
        <taxon>Metazoa</taxon>
        <taxon>Ecdysozoa</taxon>
        <taxon>Arthropoda</taxon>
        <taxon>Hexapoda</taxon>
        <taxon>Insecta</taxon>
        <taxon>Pterygota</taxon>
        <taxon>Neoptera</taxon>
        <taxon>Polyneoptera</taxon>
        <taxon>Orthoptera</taxon>
        <taxon>Ensifera</taxon>
        <taxon>Gryllidea</taxon>
        <taxon>Grylloidea</taxon>
        <taxon>Gryllidae</taxon>
        <taxon>Gryllinae</taxon>
        <taxon>Gryllus</taxon>
    </lineage>
</organism>
<dbReference type="PANTHER" id="PTHR46461">
    <property type="entry name" value="KELCH DOMAIN-CONTAINING PROTEIN 3"/>
    <property type="match status" value="1"/>
</dbReference>
<dbReference type="SUPFAM" id="SSF117281">
    <property type="entry name" value="Kelch motif"/>
    <property type="match status" value="1"/>
</dbReference>
<dbReference type="Proteomes" id="UP001378592">
    <property type="component" value="Unassembled WGS sequence"/>
</dbReference>
<gene>
    <name evidence="1" type="ORF">R5R35_008749</name>
</gene>
<dbReference type="InterPro" id="IPR015915">
    <property type="entry name" value="Kelch-typ_b-propeller"/>
</dbReference>
<dbReference type="PANTHER" id="PTHR46461:SF1">
    <property type="entry name" value="KELCH DOMAIN-CONTAINING PROTEIN 3"/>
    <property type="match status" value="1"/>
</dbReference>
<comment type="caution">
    <text evidence="1">The sequence shown here is derived from an EMBL/GenBank/DDBJ whole genome shotgun (WGS) entry which is preliminary data.</text>
</comment>
<dbReference type="GO" id="GO:0003682">
    <property type="term" value="F:chromatin binding"/>
    <property type="evidence" value="ECO:0007669"/>
    <property type="project" value="InterPro"/>
</dbReference>
<protein>
    <submittedName>
        <fullName evidence="1">Uncharacterized protein</fullName>
    </submittedName>
</protein>
<dbReference type="InterPro" id="IPR052637">
    <property type="entry name" value="KLHDC3-like"/>
</dbReference>
<dbReference type="AlphaFoldDB" id="A0AAN9Z6W6"/>
<keyword evidence="2" id="KW-1185">Reference proteome</keyword>
<reference evidence="1 2" key="1">
    <citation type="submission" date="2024-03" db="EMBL/GenBank/DDBJ databases">
        <title>The genome assembly and annotation of the cricket Gryllus longicercus Weissman &amp; Gray.</title>
        <authorList>
            <person name="Szrajer S."/>
            <person name="Gray D."/>
            <person name="Ylla G."/>
        </authorList>
    </citation>
    <scope>NUCLEOTIDE SEQUENCE [LARGE SCALE GENOMIC DNA]</scope>
    <source>
        <strain evidence="1">DAG 2021-001</strain>
        <tissue evidence="1">Whole body minus gut</tissue>
    </source>
</reference>
<evidence type="ECO:0000313" key="1">
    <source>
        <dbReference type="EMBL" id="KAK7866761.1"/>
    </source>
</evidence>
<name>A0AAN9Z6W6_9ORTH</name>
<dbReference type="Gene3D" id="2.120.10.80">
    <property type="entry name" value="Kelch-type beta propeller"/>
    <property type="match status" value="2"/>
</dbReference>
<evidence type="ECO:0000313" key="2">
    <source>
        <dbReference type="Proteomes" id="UP001378592"/>
    </source>
</evidence>